<organism evidence="1 2">
    <name type="scientific">Taxus chinensis</name>
    <name type="common">Chinese yew</name>
    <name type="synonym">Taxus wallichiana var. chinensis</name>
    <dbReference type="NCBI Taxonomy" id="29808"/>
    <lineage>
        <taxon>Eukaryota</taxon>
        <taxon>Viridiplantae</taxon>
        <taxon>Streptophyta</taxon>
        <taxon>Embryophyta</taxon>
        <taxon>Tracheophyta</taxon>
        <taxon>Spermatophyta</taxon>
        <taxon>Pinopsida</taxon>
        <taxon>Pinidae</taxon>
        <taxon>Conifers II</taxon>
        <taxon>Cupressales</taxon>
        <taxon>Taxaceae</taxon>
        <taxon>Taxus</taxon>
    </lineage>
</organism>
<reference evidence="1 2" key="1">
    <citation type="journal article" date="2021" name="Nat. Plants">
        <title>The Taxus genome provides insights into paclitaxel biosynthesis.</title>
        <authorList>
            <person name="Xiong X."/>
            <person name="Gou J."/>
            <person name="Liao Q."/>
            <person name="Li Y."/>
            <person name="Zhou Q."/>
            <person name="Bi G."/>
            <person name="Li C."/>
            <person name="Du R."/>
            <person name="Wang X."/>
            <person name="Sun T."/>
            <person name="Guo L."/>
            <person name="Liang H."/>
            <person name="Lu P."/>
            <person name="Wu Y."/>
            <person name="Zhang Z."/>
            <person name="Ro D.K."/>
            <person name="Shang Y."/>
            <person name="Huang S."/>
            <person name="Yan J."/>
        </authorList>
    </citation>
    <scope>NUCLEOTIDE SEQUENCE [LARGE SCALE GENOMIC DNA]</scope>
    <source>
        <strain evidence="1">Ta-2019</strain>
    </source>
</reference>
<gene>
    <name evidence="1" type="ORF">KI387_022433</name>
</gene>
<feature type="non-terminal residue" evidence="1">
    <location>
        <position position="1"/>
    </location>
</feature>
<evidence type="ECO:0000313" key="2">
    <source>
        <dbReference type="Proteomes" id="UP000824469"/>
    </source>
</evidence>
<name>A0AA38L717_TAXCH</name>
<proteinExistence type="predicted"/>
<dbReference type="Proteomes" id="UP000824469">
    <property type="component" value="Unassembled WGS sequence"/>
</dbReference>
<comment type="caution">
    <text evidence="1">The sequence shown here is derived from an EMBL/GenBank/DDBJ whole genome shotgun (WGS) entry which is preliminary data.</text>
</comment>
<sequence>AAFVPSPESVDDTSYFTSRHSQSSYTIQEYPESSDCSSSATSSNSLNIGLDDGVAEWGDLTEFDDPPAVEFAFSDFSFKVNELEFGHTQNLEYCL</sequence>
<keyword evidence="2" id="KW-1185">Reference proteome</keyword>
<dbReference type="EMBL" id="JAHRHJ020000005">
    <property type="protein sequence ID" value="KAH9313806.1"/>
    <property type="molecule type" value="Genomic_DNA"/>
</dbReference>
<dbReference type="OMA" id="YPESSDC"/>
<accession>A0AA38L717</accession>
<evidence type="ECO:0000313" key="1">
    <source>
        <dbReference type="EMBL" id="KAH9313806.1"/>
    </source>
</evidence>
<dbReference type="AlphaFoldDB" id="A0AA38L717"/>
<protein>
    <submittedName>
        <fullName evidence="1">Uncharacterized protein</fullName>
    </submittedName>
</protein>